<dbReference type="InterPro" id="IPR041215">
    <property type="entry name" value="FlgO_dom"/>
</dbReference>
<keyword evidence="4" id="KW-1185">Reference proteome</keyword>
<keyword evidence="1" id="KW-1133">Transmembrane helix</keyword>
<dbReference type="RefSeq" id="WP_284216000.1">
    <property type="nucleotide sequence ID" value="NZ_BSOT01000005.1"/>
</dbReference>
<dbReference type="Proteomes" id="UP001156601">
    <property type="component" value="Unassembled WGS sequence"/>
</dbReference>
<sequence length="261" mass="28926">MNIQSKILDRWVKYVSYAIATALLTGCAMGRMFMAGYTPPQTIADLLNEQYALAGELPPELQDVDGKSNRTISLASGREGNEKRQIHLSEFNDEPVMVTPYHQVKSFRPSFTYKGVEDYAAQLSMALVKNGVGLNRNLRIGVSSFVVLDETLQNTSILGNQLAEHFINEIQSYGLSVIDHKLMPALQVTSRGDIAFSRDVTQLAKNDIMDHVLSGTMIKKANGIFVNARIISLSDNRVIASSHTIIPNFVVSSLHHQYVAR</sequence>
<reference evidence="3" key="1">
    <citation type="journal article" date="2014" name="Int. J. Syst. Evol. Microbiol.">
        <title>Complete genome sequence of Corynebacterium casei LMG S-19264T (=DSM 44701T), isolated from a smear-ripened cheese.</title>
        <authorList>
            <consortium name="US DOE Joint Genome Institute (JGI-PGF)"/>
            <person name="Walter F."/>
            <person name="Albersmeier A."/>
            <person name="Kalinowski J."/>
            <person name="Ruckert C."/>
        </authorList>
    </citation>
    <scope>NUCLEOTIDE SEQUENCE</scope>
    <source>
        <strain evidence="3">NBRC 110023</strain>
    </source>
</reference>
<organism evidence="3 4">
    <name type="scientific">Agaribacter marinus</name>
    <dbReference type="NCBI Taxonomy" id="1431249"/>
    <lineage>
        <taxon>Bacteria</taxon>
        <taxon>Pseudomonadati</taxon>
        <taxon>Pseudomonadota</taxon>
        <taxon>Gammaproteobacteria</taxon>
        <taxon>Alteromonadales</taxon>
        <taxon>Alteromonadaceae</taxon>
        <taxon>Agaribacter</taxon>
    </lineage>
</organism>
<evidence type="ECO:0000259" key="2">
    <source>
        <dbReference type="Pfam" id="PF17680"/>
    </source>
</evidence>
<reference evidence="3" key="2">
    <citation type="submission" date="2023-01" db="EMBL/GenBank/DDBJ databases">
        <title>Draft genome sequence of Agaribacter marinus strain NBRC 110023.</title>
        <authorList>
            <person name="Sun Q."/>
            <person name="Mori K."/>
        </authorList>
    </citation>
    <scope>NUCLEOTIDE SEQUENCE</scope>
    <source>
        <strain evidence="3">NBRC 110023</strain>
    </source>
</reference>
<dbReference type="EMBL" id="BSOT01000005">
    <property type="protein sequence ID" value="GLR69683.1"/>
    <property type="molecule type" value="Genomic_DNA"/>
</dbReference>
<name>A0AA37SZW6_9ALTE</name>
<keyword evidence="1" id="KW-0812">Transmembrane</keyword>
<dbReference type="Pfam" id="PF17680">
    <property type="entry name" value="FlgO"/>
    <property type="match status" value="1"/>
</dbReference>
<feature type="domain" description="FlgO" evidence="2">
    <location>
        <begin position="122"/>
        <end position="250"/>
    </location>
</feature>
<comment type="caution">
    <text evidence="3">The sequence shown here is derived from an EMBL/GenBank/DDBJ whole genome shotgun (WGS) entry which is preliminary data.</text>
</comment>
<evidence type="ECO:0000313" key="3">
    <source>
        <dbReference type="EMBL" id="GLR69683.1"/>
    </source>
</evidence>
<evidence type="ECO:0000313" key="4">
    <source>
        <dbReference type="Proteomes" id="UP001156601"/>
    </source>
</evidence>
<proteinExistence type="predicted"/>
<gene>
    <name evidence="3" type="ORF">GCM10007852_05910</name>
</gene>
<accession>A0AA37SZW6</accession>
<dbReference type="AlphaFoldDB" id="A0AA37SZW6"/>
<feature type="transmembrane region" description="Helical" evidence="1">
    <location>
        <begin position="12"/>
        <end position="34"/>
    </location>
</feature>
<dbReference type="PROSITE" id="PS51257">
    <property type="entry name" value="PROKAR_LIPOPROTEIN"/>
    <property type="match status" value="1"/>
</dbReference>
<protein>
    <recommendedName>
        <fullName evidence="2">FlgO domain-containing protein</fullName>
    </recommendedName>
</protein>
<evidence type="ECO:0000256" key="1">
    <source>
        <dbReference type="SAM" id="Phobius"/>
    </source>
</evidence>
<keyword evidence="1" id="KW-0472">Membrane</keyword>